<keyword evidence="2" id="KW-0012">Acyltransferase</keyword>
<evidence type="ECO:0000259" key="1">
    <source>
        <dbReference type="Pfam" id="PF13480"/>
    </source>
</evidence>
<dbReference type="RefSeq" id="WP_250428322.1">
    <property type="nucleotide sequence ID" value="NZ_JALPRR010000001.1"/>
</dbReference>
<comment type="caution">
    <text evidence="2">The sequence shown here is derived from an EMBL/GenBank/DDBJ whole genome shotgun (WGS) entry which is preliminary data.</text>
</comment>
<dbReference type="InterPro" id="IPR016181">
    <property type="entry name" value="Acyl_CoA_acyltransferase"/>
</dbReference>
<dbReference type="Gene3D" id="3.40.630.30">
    <property type="match status" value="1"/>
</dbReference>
<accession>A0ABW5CWW5</accession>
<keyword evidence="3" id="KW-1185">Reference proteome</keyword>
<dbReference type="EMBL" id="JBHUIM010000001">
    <property type="protein sequence ID" value="MFD2246534.1"/>
    <property type="molecule type" value="Genomic_DNA"/>
</dbReference>
<reference evidence="3" key="1">
    <citation type="journal article" date="2019" name="Int. J. Syst. Evol. Microbiol.">
        <title>The Global Catalogue of Microorganisms (GCM) 10K type strain sequencing project: providing services to taxonomists for standard genome sequencing and annotation.</title>
        <authorList>
            <consortium name="The Broad Institute Genomics Platform"/>
            <consortium name="The Broad Institute Genome Sequencing Center for Infectious Disease"/>
            <person name="Wu L."/>
            <person name="Ma J."/>
        </authorList>
    </citation>
    <scope>NUCLEOTIDE SEQUENCE [LARGE SCALE GENOMIC DNA]</scope>
    <source>
        <strain evidence="3">CGMCC 4.1782</strain>
    </source>
</reference>
<sequence length="331" mass="38551">MIKYLQHPELDKTQWDQLIEQSPQRQVYALSWYLDVVSPGWEAVVELDAQGRYKTVLPVPCRSRYGIRFVQQPLYCQQLGVYALKASIDDNVYQQMLREVYHRFRYVISMQFNTANILPESMALPGVGVSQSQTLYLNLATGYETLYQRYTRDRKMNLKRAQRAQLTIAESEDIEPLISFFKAETQERIYGGVDESAYELLRQLYQALRQRGVARLLYTEDESGRKNAGCLFILWGGRIVYIFNASAKYGRKLNGRTLILDHIIREYAGQAYVLDFESPDTDEPDIFHFYQSFGSVPAPIPVVKYNRLPKAVKLFKNARMRLIRRLRGLPE</sequence>
<dbReference type="GO" id="GO:0016746">
    <property type="term" value="F:acyltransferase activity"/>
    <property type="evidence" value="ECO:0007669"/>
    <property type="project" value="UniProtKB-KW"/>
</dbReference>
<evidence type="ECO:0000313" key="2">
    <source>
        <dbReference type="EMBL" id="MFD2246534.1"/>
    </source>
</evidence>
<keyword evidence="2" id="KW-0808">Transferase</keyword>
<dbReference type="Pfam" id="PF13480">
    <property type="entry name" value="Acetyltransf_6"/>
    <property type="match status" value="1"/>
</dbReference>
<protein>
    <submittedName>
        <fullName evidence="2">GNAT family N-acetyltransferase</fullName>
        <ecNumber evidence="2">2.3.1.-</ecNumber>
    </submittedName>
</protein>
<feature type="domain" description="BioF2-like acetyltransferase" evidence="1">
    <location>
        <begin position="153"/>
        <end position="273"/>
    </location>
</feature>
<dbReference type="SUPFAM" id="SSF55729">
    <property type="entry name" value="Acyl-CoA N-acyltransferases (Nat)"/>
    <property type="match status" value="1"/>
</dbReference>
<evidence type="ECO:0000313" key="3">
    <source>
        <dbReference type="Proteomes" id="UP001597374"/>
    </source>
</evidence>
<name>A0ABW5CWW5_9BACT</name>
<dbReference type="InterPro" id="IPR038740">
    <property type="entry name" value="BioF2-like_GNAT_dom"/>
</dbReference>
<gene>
    <name evidence="2" type="ORF">ACFSKP_09735</name>
</gene>
<dbReference type="Proteomes" id="UP001597374">
    <property type="component" value="Unassembled WGS sequence"/>
</dbReference>
<proteinExistence type="predicted"/>
<organism evidence="2 3">
    <name type="scientific">Pontibacter ruber</name>
    <dbReference type="NCBI Taxonomy" id="1343895"/>
    <lineage>
        <taxon>Bacteria</taxon>
        <taxon>Pseudomonadati</taxon>
        <taxon>Bacteroidota</taxon>
        <taxon>Cytophagia</taxon>
        <taxon>Cytophagales</taxon>
        <taxon>Hymenobacteraceae</taxon>
        <taxon>Pontibacter</taxon>
    </lineage>
</organism>
<dbReference type="EC" id="2.3.1.-" evidence="2"/>